<evidence type="ECO:0000256" key="2">
    <source>
        <dbReference type="ARBA" id="ARBA00007843"/>
    </source>
</evidence>
<keyword evidence="4" id="KW-0325">Glycoprotein</keyword>
<dbReference type="PANTHER" id="PTHR32077:SF39">
    <property type="entry name" value="FASCICLIN-LIKE ARABINOGALACTAN PROTEIN"/>
    <property type="match status" value="1"/>
</dbReference>
<dbReference type="OrthoDB" id="286301at2759"/>
<dbReference type="Proteomes" id="UP000634136">
    <property type="component" value="Unassembled WGS sequence"/>
</dbReference>
<keyword evidence="4" id="KW-0336">GPI-anchor</keyword>
<gene>
    <name evidence="11" type="ORF">G2W53_037725</name>
</gene>
<dbReference type="CDD" id="cd06222">
    <property type="entry name" value="RNase_H_like"/>
    <property type="match status" value="1"/>
</dbReference>
<dbReference type="SUPFAM" id="SSF53098">
    <property type="entry name" value="Ribonuclease H-like"/>
    <property type="match status" value="1"/>
</dbReference>
<keyword evidence="6" id="KW-0472">Membrane</keyword>
<comment type="function">
    <text evidence="7">May be a cell surface adhesion protein.</text>
</comment>
<comment type="similarity">
    <text evidence="2">Belongs to the fasciclin-like AGP family.</text>
</comment>
<dbReference type="Gene3D" id="3.30.420.10">
    <property type="entry name" value="Ribonuclease H-like superfamily/Ribonuclease H"/>
    <property type="match status" value="1"/>
</dbReference>
<dbReference type="GO" id="GO:0004523">
    <property type="term" value="F:RNA-DNA hybrid ribonuclease activity"/>
    <property type="evidence" value="ECO:0007669"/>
    <property type="project" value="InterPro"/>
</dbReference>
<dbReference type="InterPro" id="IPR000782">
    <property type="entry name" value="FAS1_domain"/>
</dbReference>
<feature type="compositionally biased region" description="Low complexity" evidence="8">
    <location>
        <begin position="664"/>
        <end position="676"/>
    </location>
</feature>
<feature type="domain" description="FAS1" evidence="10">
    <location>
        <begin position="67"/>
        <end position="211"/>
    </location>
</feature>
<evidence type="ECO:0000256" key="8">
    <source>
        <dbReference type="SAM" id="MobiDB-lite"/>
    </source>
</evidence>
<dbReference type="PROSITE" id="PS50213">
    <property type="entry name" value="FAS1"/>
    <property type="match status" value="2"/>
</dbReference>
<keyword evidence="5 9" id="KW-0732">Signal</keyword>
<evidence type="ECO:0000259" key="10">
    <source>
        <dbReference type="PROSITE" id="PS50213"/>
    </source>
</evidence>
<evidence type="ECO:0000256" key="4">
    <source>
        <dbReference type="ARBA" id="ARBA00022622"/>
    </source>
</evidence>
<evidence type="ECO:0000256" key="1">
    <source>
        <dbReference type="ARBA" id="ARBA00004609"/>
    </source>
</evidence>
<dbReference type="InterPro" id="IPR036378">
    <property type="entry name" value="FAS1_dom_sf"/>
</dbReference>
<dbReference type="InterPro" id="IPR044730">
    <property type="entry name" value="RNase_H-like_dom_plant"/>
</dbReference>
<feature type="region of interest" description="Disordered" evidence="8">
    <location>
        <begin position="642"/>
        <end position="676"/>
    </location>
</feature>
<reference evidence="11" key="1">
    <citation type="submission" date="2020-09" db="EMBL/GenBank/DDBJ databases">
        <title>Genome-Enabled Discovery of Anthraquinone Biosynthesis in Senna tora.</title>
        <authorList>
            <person name="Kang S.-H."/>
            <person name="Pandey R.P."/>
            <person name="Lee C.-M."/>
            <person name="Sim J.-S."/>
            <person name="Jeong J.-T."/>
            <person name="Choi B.-S."/>
            <person name="Jung M."/>
            <person name="Ginzburg D."/>
            <person name="Zhao K."/>
            <person name="Won S.Y."/>
            <person name="Oh T.-J."/>
            <person name="Yu Y."/>
            <person name="Kim N.-H."/>
            <person name="Lee O.R."/>
            <person name="Lee T.-H."/>
            <person name="Bashyal P."/>
            <person name="Kim T.-S."/>
            <person name="Lee W.-H."/>
            <person name="Kawkins C."/>
            <person name="Kim C.-K."/>
            <person name="Kim J.S."/>
            <person name="Ahn B.O."/>
            <person name="Rhee S.Y."/>
            <person name="Sohng J.K."/>
        </authorList>
    </citation>
    <scope>NUCLEOTIDE SEQUENCE</scope>
    <source>
        <tissue evidence="11">Leaf</tissue>
    </source>
</reference>
<dbReference type="GO" id="GO:0003676">
    <property type="term" value="F:nucleic acid binding"/>
    <property type="evidence" value="ECO:0007669"/>
    <property type="project" value="InterPro"/>
</dbReference>
<dbReference type="GO" id="GO:0005886">
    <property type="term" value="C:plasma membrane"/>
    <property type="evidence" value="ECO:0007669"/>
    <property type="project" value="UniProtKB-SubCell"/>
</dbReference>
<evidence type="ECO:0000256" key="3">
    <source>
        <dbReference type="ARBA" id="ARBA00022475"/>
    </source>
</evidence>
<dbReference type="PANTHER" id="PTHR32077">
    <property type="entry name" value="FASCICLIN-LIKE ARABINOGALACTAN PROTEIN"/>
    <property type="match status" value="1"/>
</dbReference>
<evidence type="ECO:0000256" key="9">
    <source>
        <dbReference type="SAM" id="SignalP"/>
    </source>
</evidence>
<name>A0A834W656_9FABA</name>
<dbReference type="InterPro" id="IPR002156">
    <property type="entry name" value="RNaseH_domain"/>
</dbReference>
<dbReference type="GO" id="GO:0009834">
    <property type="term" value="P:plant-type secondary cell wall biogenesis"/>
    <property type="evidence" value="ECO:0007669"/>
    <property type="project" value="TreeGrafter"/>
</dbReference>
<dbReference type="InterPro" id="IPR012337">
    <property type="entry name" value="RNaseH-like_sf"/>
</dbReference>
<comment type="subcellular location">
    <subcellularLocation>
        <location evidence="1">Cell membrane</location>
        <topology evidence="1">Lipid-anchor</topology>
        <topology evidence="1">GPI-anchor</topology>
    </subcellularLocation>
</comment>
<dbReference type="SMART" id="SM00554">
    <property type="entry name" value="FAS1"/>
    <property type="match status" value="2"/>
</dbReference>
<accession>A0A834W656</accession>
<organism evidence="11 12">
    <name type="scientific">Senna tora</name>
    <dbReference type="NCBI Taxonomy" id="362788"/>
    <lineage>
        <taxon>Eukaryota</taxon>
        <taxon>Viridiplantae</taxon>
        <taxon>Streptophyta</taxon>
        <taxon>Embryophyta</taxon>
        <taxon>Tracheophyta</taxon>
        <taxon>Spermatophyta</taxon>
        <taxon>Magnoliopsida</taxon>
        <taxon>eudicotyledons</taxon>
        <taxon>Gunneridae</taxon>
        <taxon>Pentapetalae</taxon>
        <taxon>rosids</taxon>
        <taxon>fabids</taxon>
        <taxon>Fabales</taxon>
        <taxon>Fabaceae</taxon>
        <taxon>Caesalpinioideae</taxon>
        <taxon>Cassia clade</taxon>
        <taxon>Senna</taxon>
    </lineage>
</organism>
<dbReference type="Pfam" id="PF02469">
    <property type="entry name" value="Fasciclin"/>
    <property type="match status" value="2"/>
</dbReference>
<feature type="chain" id="PRO_5032834518" evidence="9">
    <location>
        <begin position="29"/>
        <end position="709"/>
    </location>
</feature>
<evidence type="ECO:0000256" key="6">
    <source>
        <dbReference type="ARBA" id="ARBA00023136"/>
    </source>
</evidence>
<feature type="domain" description="FAS1" evidence="10">
    <location>
        <begin position="477"/>
        <end position="622"/>
    </location>
</feature>
<keyword evidence="12" id="KW-1185">Reference proteome</keyword>
<dbReference type="Gene3D" id="2.30.180.10">
    <property type="entry name" value="FAS1 domain"/>
    <property type="match status" value="2"/>
</dbReference>
<dbReference type="AlphaFoldDB" id="A0A834W656"/>
<comment type="caution">
    <text evidence="11">The sequence shown here is derived from an EMBL/GenBank/DDBJ whole genome shotgun (WGS) entry which is preliminary data.</text>
</comment>
<dbReference type="InterPro" id="IPR036397">
    <property type="entry name" value="RNaseH_sf"/>
</dbReference>
<protein>
    <submittedName>
        <fullName evidence="11">Fasciclin-like arabinogalactan protein 12</fullName>
    </submittedName>
</protein>
<dbReference type="Pfam" id="PF13456">
    <property type="entry name" value="RVT_3"/>
    <property type="match status" value="1"/>
</dbReference>
<dbReference type="SUPFAM" id="SSF82153">
    <property type="entry name" value="FAS1 domain"/>
    <property type="match status" value="2"/>
</dbReference>
<feature type="signal peptide" evidence="9">
    <location>
        <begin position="1"/>
        <end position="28"/>
    </location>
</feature>
<dbReference type="EMBL" id="JAAIUW010000012">
    <property type="protein sequence ID" value="KAF7805564.1"/>
    <property type="molecule type" value="Genomic_DNA"/>
</dbReference>
<dbReference type="GO" id="GO:0098552">
    <property type="term" value="C:side of membrane"/>
    <property type="evidence" value="ECO:0007669"/>
    <property type="project" value="UniProtKB-KW"/>
</dbReference>
<dbReference type="FunFam" id="2.30.180.10:FF:000009">
    <property type="entry name" value="Fasciclin-like arabinogalactan protein 11"/>
    <property type="match status" value="2"/>
</dbReference>
<dbReference type="InterPro" id="IPR045003">
    <property type="entry name" value="FLA_A"/>
</dbReference>
<keyword evidence="3" id="KW-1003">Cell membrane</keyword>
<feature type="region of interest" description="Disordered" evidence="8">
    <location>
        <begin position="236"/>
        <end position="266"/>
    </location>
</feature>
<keyword evidence="4" id="KW-0449">Lipoprotein</keyword>
<sequence length="709" mass="74542">MMTNQCLFSFSLALLVLFFYSTITTTVAQSPAVAPVKAAPVPAAATPAALVPTLPQSPSDNTPDTAATDIIGILRKAKSYSVFIRLLKITQLINQINSQLITTKSGGLTILAPDDSAFSELKAGFLNSLTDAQKLELLQFHILPNYVSSNNFDTLTNPVRTLAGDKPGRVDLNVTSYGGSVNISTGVVNTTVNGIVYTDKRLAIYKLDKVLLPLDFYATNTPAAAPALAPATAVAKAPKADKDDSSSSDDSSDSSQGVGTKEESGDVRMKGCGMWVSLGVALVATMTGNSSRAACGGVVRDGVGNAIFSFSRNLGCCTITWAELHGIMDGLELLWSRGVRTVEIETDSATATTLIYDNSNGSHPCTQLINRIKLLLSRPWNVSIKHVYRECNKVANFMAKFGQELSHGLHVFEHVPEGCLDLLEQDGIKVVAWGCDSSSMHGIAAPAPGFSTVPLVPVTPSGAPTPTAAAIVPKGPIIDIIQILRKAKKFSVLIRLLKTTQLINQLNSQLATSGSGGLTIFAPDDAGFSKLKAGFLNSLSDRQKVELLQFHTISTYISISNFDTLTNPVQTQAGDDPKRLQLNVTTYGGSQVSMTTGAVNASVTGTVYTDNKLAIYQVDKVLLPLDFVLPKASAPAPALAAAKGDSAKGDKSKSGAGGNGSGSGDDSNSSGSADDSALPVDTSMSIKVEPITWMPLLLLGFAYVAGHLI</sequence>
<evidence type="ECO:0000313" key="12">
    <source>
        <dbReference type="Proteomes" id="UP000634136"/>
    </source>
</evidence>
<evidence type="ECO:0000313" key="11">
    <source>
        <dbReference type="EMBL" id="KAF7805564.1"/>
    </source>
</evidence>
<evidence type="ECO:0000256" key="5">
    <source>
        <dbReference type="ARBA" id="ARBA00022729"/>
    </source>
</evidence>
<evidence type="ECO:0000256" key="7">
    <source>
        <dbReference type="ARBA" id="ARBA00024686"/>
    </source>
</evidence>
<proteinExistence type="inferred from homology"/>